<dbReference type="Proteomes" id="UP000596857">
    <property type="component" value="Unassembled WGS sequence"/>
</dbReference>
<keyword evidence="2" id="KW-1185">Reference proteome</keyword>
<evidence type="ECO:0008006" key="3">
    <source>
        <dbReference type="Google" id="ProtNLM"/>
    </source>
</evidence>
<reference evidence="1 2" key="1">
    <citation type="submission" date="2019-10" db="EMBL/GenBank/DDBJ databases">
        <title>Description of Paenibacillus terricola sp. nov.</title>
        <authorList>
            <person name="Carlier A."/>
            <person name="Qi S."/>
        </authorList>
    </citation>
    <scope>NUCLEOTIDE SEQUENCE [LARGE SCALE GENOMIC DNA]</scope>
    <source>
        <strain evidence="1 2">LMG 31459</strain>
    </source>
</reference>
<comment type="caution">
    <text evidence="1">The sequence shown here is derived from an EMBL/GenBank/DDBJ whole genome shotgun (WGS) entry which is preliminary data.</text>
</comment>
<dbReference type="EMBL" id="WHOB01000037">
    <property type="protein sequence ID" value="NOU79878.1"/>
    <property type="molecule type" value="Genomic_DNA"/>
</dbReference>
<protein>
    <recommendedName>
        <fullName evidence="3">DUF4367 domain-containing protein</fullName>
    </recommendedName>
</protein>
<gene>
    <name evidence="1" type="ORF">GC101_13440</name>
</gene>
<evidence type="ECO:0000313" key="1">
    <source>
        <dbReference type="EMBL" id="NOU79878.1"/>
    </source>
</evidence>
<sequence>MKRKVLIFTILLLIGGVLFCTMYSFPKAIDTSYPAVEFRTGDASSAQRTTIHIKGSLHRALFRNQVFHGDITVEKYDYSKYEMSDIVFYPDIRDGWGNITYYDWKPSGFAFGSIWKKGSFDSVKILLYEPIGPETGGGMSKNLQIIAPAEDYESAAELSAKVYSTNQ</sequence>
<accession>A0ABX1YG95</accession>
<proteinExistence type="predicted"/>
<dbReference type="RefSeq" id="WP_171717671.1">
    <property type="nucleotide sequence ID" value="NZ_WHOB01000037.1"/>
</dbReference>
<organism evidence="1 2">
    <name type="scientific">Paenibacillus phytohabitans</name>
    <dbReference type="NCBI Taxonomy" id="2654978"/>
    <lineage>
        <taxon>Bacteria</taxon>
        <taxon>Bacillati</taxon>
        <taxon>Bacillota</taxon>
        <taxon>Bacilli</taxon>
        <taxon>Bacillales</taxon>
        <taxon>Paenibacillaceae</taxon>
        <taxon>Paenibacillus</taxon>
    </lineage>
</organism>
<evidence type="ECO:0000313" key="2">
    <source>
        <dbReference type="Proteomes" id="UP000596857"/>
    </source>
</evidence>
<name>A0ABX1YG95_9BACL</name>